<dbReference type="Proteomes" id="UP000789396">
    <property type="component" value="Unassembled WGS sequence"/>
</dbReference>
<protein>
    <submittedName>
        <fullName evidence="1">8333_t:CDS:1</fullName>
    </submittedName>
</protein>
<evidence type="ECO:0000313" key="1">
    <source>
        <dbReference type="EMBL" id="CAG8759295.1"/>
    </source>
</evidence>
<feature type="non-terminal residue" evidence="1">
    <location>
        <position position="1"/>
    </location>
</feature>
<sequence length="74" mass="8250">VSGRATEVAICLSAVAREHKVRNLCDPTKESAVRLIVEGIRRSQALVKTETRWPRDPLPVAVVKRYIMFPPPGI</sequence>
<evidence type="ECO:0000313" key="2">
    <source>
        <dbReference type="Proteomes" id="UP000789396"/>
    </source>
</evidence>
<dbReference type="OrthoDB" id="2432041at2759"/>
<keyword evidence="2" id="KW-1185">Reference proteome</keyword>
<reference evidence="1" key="1">
    <citation type="submission" date="2021-06" db="EMBL/GenBank/DDBJ databases">
        <authorList>
            <person name="Kallberg Y."/>
            <person name="Tangrot J."/>
            <person name="Rosling A."/>
        </authorList>
    </citation>
    <scope>NUCLEOTIDE SEQUENCE</scope>
    <source>
        <strain evidence="1">IN212</strain>
    </source>
</reference>
<organism evidence="1 2">
    <name type="scientific">Racocetra fulgida</name>
    <dbReference type="NCBI Taxonomy" id="60492"/>
    <lineage>
        <taxon>Eukaryota</taxon>
        <taxon>Fungi</taxon>
        <taxon>Fungi incertae sedis</taxon>
        <taxon>Mucoromycota</taxon>
        <taxon>Glomeromycotina</taxon>
        <taxon>Glomeromycetes</taxon>
        <taxon>Diversisporales</taxon>
        <taxon>Gigasporaceae</taxon>
        <taxon>Racocetra</taxon>
    </lineage>
</organism>
<feature type="non-terminal residue" evidence="1">
    <location>
        <position position="74"/>
    </location>
</feature>
<comment type="caution">
    <text evidence="1">The sequence shown here is derived from an EMBL/GenBank/DDBJ whole genome shotgun (WGS) entry which is preliminary data.</text>
</comment>
<name>A0A9N9J4M2_9GLOM</name>
<accession>A0A9N9J4M2</accession>
<dbReference type="EMBL" id="CAJVPZ010040302">
    <property type="protein sequence ID" value="CAG8759295.1"/>
    <property type="molecule type" value="Genomic_DNA"/>
</dbReference>
<dbReference type="AlphaFoldDB" id="A0A9N9J4M2"/>
<proteinExistence type="predicted"/>
<gene>
    <name evidence="1" type="ORF">RFULGI_LOCUS14185</name>
</gene>